<dbReference type="PANTHER" id="PTHR34299:SF1">
    <property type="entry name" value="DIACYLGLYCEROL KINASE"/>
    <property type="match status" value="1"/>
</dbReference>
<evidence type="ECO:0000256" key="16">
    <source>
        <dbReference type="PIRSR" id="PIRSR600829-2"/>
    </source>
</evidence>
<gene>
    <name evidence="20" type="ORF">TSYNT_866</name>
</gene>
<evidence type="ECO:0000256" key="19">
    <source>
        <dbReference type="SAM" id="Phobius"/>
    </source>
</evidence>
<keyword evidence="6 19" id="KW-0812">Transmembrane</keyword>
<evidence type="ECO:0000256" key="13">
    <source>
        <dbReference type="ARBA" id="ARBA00023209"/>
    </source>
</evidence>
<evidence type="ECO:0000256" key="2">
    <source>
        <dbReference type="ARBA" id="ARBA00005967"/>
    </source>
</evidence>
<dbReference type="InterPro" id="IPR033717">
    <property type="entry name" value="UDPK"/>
</dbReference>
<evidence type="ECO:0000256" key="10">
    <source>
        <dbReference type="ARBA" id="ARBA00022989"/>
    </source>
</evidence>
<dbReference type="RefSeq" id="WP_059032953.1">
    <property type="nucleotide sequence ID" value="NZ_DF977002.1"/>
</dbReference>
<feature type="binding site" evidence="18">
    <location>
        <position position="73"/>
    </location>
    <ligand>
        <name>a divalent metal cation</name>
        <dbReference type="ChEBI" id="CHEBI:60240"/>
    </ligand>
</feature>
<dbReference type="Proteomes" id="UP000062160">
    <property type="component" value="Unassembled WGS sequence"/>
</dbReference>
<comment type="subcellular location">
    <subcellularLocation>
        <location evidence="1">Cell membrane</location>
        <topology evidence="1">Multi-pass membrane protein</topology>
    </subcellularLocation>
</comment>
<feature type="binding site" evidence="17">
    <location>
        <begin position="82"/>
        <end position="84"/>
    </location>
    <ligand>
        <name>ATP</name>
        <dbReference type="ChEBI" id="CHEBI:30616"/>
    </ligand>
</feature>
<feature type="binding site" evidence="16">
    <location>
        <position position="66"/>
    </location>
    <ligand>
        <name>substrate</name>
    </ligand>
</feature>
<dbReference type="InterPro" id="IPR000829">
    <property type="entry name" value="DAGK"/>
</dbReference>
<keyword evidence="10 19" id="KW-1133">Transmembrane helix</keyword>
<dbReference type="GO" id="GO:0046872">
    <property type="term" value="F:metal ion binding"/>
    <property type="evidence" value="ECO:0007669"/>
    <property type="project" value="UniProtKB-KW"/>
</dbReference>
<dbReference type="CDD" id="cd14265">
    <property type="entry name" value="UDPK_IM_like"/>
    <property type="match status" value="1"/>
</dbReference>
<dbReference type="GO" id="GO:0016301">
    <property type="term" value="F:kinase activity"/>
    <property type="evidence" value="ECO:0007669"/>
    <property type="project" value="UniProtKB-KW"/>
</dbReference>
<keyword evidence="14" id="KW-1208">Phospholipid metabolism</keyword>
<dbReference type="Gene3D" id="1.10.287.3610">
    <property type="match status" value="1"/>
</dbReference>
<comment type="cofactor">
    <cofactor evidence="18">
        <name>Mg(2+)</name>
        <dbReference type="ChEBI" id="CHEBI:18420"/>
    </cofactor>
    <text evidence="18">Mn(2+), Zn(2+), Cd(2+) and Co(2+) support activity to lesser extents.</text>
</comment>
<evidence type="ECO:0000256" key="4">
    <source>
        <dbReference type="ARBA" id="ARBA00022516"/>
    </source>
</evidence>
<reference evidence="20" key="1">
    <citation type="journal article" date="2016" name="Genome Announc.">
        <title>Draft Genome Sequence of the Syntrophic Lactate-Degrading Bacterium Tepidanaerobacter syntrophicus JLT.</title>
        <authorList>
            <person name="Matsuura N."/>
            <person name="Ohashi A."/>
            <person name="Tourlousse D.M."/>
            <person name="Sekiguchi Y."/>
        </authorList>
    </citation>
    <scope>NUCLEOTIDE SEQUENCE [LARGE SCALE GENOMIC DNA]</scope>
    <source>
        <strain evidence="20">JL</strain>
    </source>
</reference>
<evidence type="ECO:0000313" key="21">
    <source>
        <dbReference type="Proteomes" id="UP000062160"/>
    </source>
</evidence>
<evidence type="ECO:0000256" key="1">
    <source>
        <dbReference type="ARBA" id="ARBA00004651"/>
    </source>
</evidence>
<dbReference type="AlphaFoldDB" id="A0A0U9HFC9"/>
<dbReference type="PROSITE" id="PS01069">
    <property type="entry name" value="DAGK_PROKAR"/>
    <property type="match status" value="1"/>
</dbReference>
<evidence type="ECO:0000256" key="8">
    <source>
        <dbReference type="ARBA" id="ARBA00022777"/>
    </source>
</evidence>
<dbReference type="GO" id="GO:0005886">
    <property type="term" value="C:plasma membrane"/>
    <property type="evidence" value="ECO:0007669"/>
    <property type="project" value="UniProtKB-SubCell"/>
</dbReference>
<evidence type="ECO:0000256" key="9">
    <source>
        <dbReference type="ARBA" id="ARBA00022840"/>
    </source>
</evidence>
<proteinExistence type="inferred from homology"/>
<keyword evidence="8 20" id="KW-0418">Kinase</keyword>
<evidence type="ECO:0000313" key="20">
    <source>
        <dbReference type="EMBL" id="GAQ25538.1"/>
    </source>
</evidence>
<evidence type="ECO:0000256" key="17">
    <source>
        <dbReference type="PIRSR" id="PIRSR600829-3"/>
    </source>
</evidence>
<feature type="active site" description="Proton acceptor" evidence="15">
    <location>
        <position position="66"/>
    </location>
</feature>
<keyword evidence="11" id="KW-0443">Lipid metabolism</keyword>
<keyword evidence="18" id="KW-0479">Metal-binding</keyword>
<accession>A0A0U9HFC9</accession>
<keyword evidence="7 17" id="KW-0547">Nucleotide-binding</keyword>
<dbReference type="PANTHER" id="PTHR34299">
    <property type="entry name" value="DIACYLGLYCEROL KINASE"/>
    <property type="match status" value="1"/>
</dbReference>
<dbReference type="EMBL" id="DF977002">
    <property type="protein sequence ID" value="GAQ25538.1"/>
    <property type="molecule type" value="Genomic_DNA"/>
</dbReference>
<protein>
    <submittedName>
        <fullName evidence="20">Diacylglycerol kinase</fullName>
    </submittedName>
</protein>
<feature type="transmembrane region" description="Helical" evidence="19">
    <location>
        <begin position="31"/>
        <end position="47"/>
    </location>
</feature>
<evidence type="ECO:0000256" key="15">
    <source>
        <dbReference type="PIRSR" id="PIRSR600829-1"/>
    </source>
</evidence>
<keyword evidence="9 17" id="KW-0067">ATP-binding</keyword>
<evidence type="ECO:0000256" key="12">
    <source>
        <dbReference type="ARBA" id="ARBA00023136"/>
    </source>
</evidence>
<dbReference type="GO" id="GO:0005524">
    <property type="term" value="F:ATP binding"/>
    <property type="evidence" value="ECO:0007669"/>
    <property type="project" value="UniProtKB-KW"/>
</dbReference>
<evidence type="ECO:0000256" key="3">
    <source>
        <dbReference type="ARBA" id="ARBA00022475"/>
    </source>
</evidence>
<dbReference type="Pfam" id="PF01219">
    <property type="entry name" value="DAGK_prokar"/>
    <property type="match status" value="1"/>
</dbReference>
<dbReference type="InterPro" id="IPR036945">
    <property type="entry name" value="DAGK_sf"/>
</dbReference>
<evidence type="ECO:0000256" key="7">
    <source>
        <dbReference type="ARBA" id="ARBA00022741"/>
    </source>
</evidence>
<comment type="similarity">
    <text evidence="2">Belongs to the bacterial diacylglycerol kinase family.</text>
</comment>
<organism evidence="20">
    <name type="scientific">Tepidanaerobacter syntrophicus</name>
    <dbReference type="NCBI Taxonomy" id="224999"/>
    <lineage>
        <taxon>Bacteria</taxon>
        <taxon>Bacillati</taxon>
        <taxon>Bacillota</taxon>
        <taxon>Clostridia</taxon>
        <taxon>Thermosediminibacterales</taxon>
        <taxon>Tepidanaerobacteraceae</taxon>
        <taxon>Tepidanaerobacter</taxon>
    </lineage>
</organism>
<keyword evidence="18" id="KW-0460">Magnesium</keyword>
<evidence type="ECO:0000256" key="6">
    <source>
        <dbReference type="ARBA" id="ARBA00022692"/>
    </source>
</evidence>
<dbReference type="STRING" id="224999.GCA_001485475_01568"/>
<feature type="transmembrane region" description="Helical" evidence="19">
    <location>
        <begin position="92"/>
        <end position="113"/>
    </location>
</feature>
<feature type="binding site" evidence="17">
    <location>
        <position position="73"/>
    </location>
    <ligand>
        <name>ATP</name>
        <dbReference type="ChEBI" id="CHEBI:30616"/>
    </ligand>
</feature>
<evidence type="ECO:0000256" key="11">
    <source>
        <dbReference type="ARBA" id="ARBA00023098"/>
    </source>
</evidence>
<keyword evidence="5" id="KW-0808">Transferase</keyword>
<evidence type="ECO:0000256" key="5">
    <source>
        <dbReference type="ARBA" id="ARBA00022679"/>
    </source>
</evidence>
<keyword evidence="21" id="KW-1185">Reference proteome</keyword>
<evidence type="ECO:0000256" key="14">
    <source>
        <dbReference type="ARBA" id="ARBA00023264"/>
    </source>
</evidence>
<dbReference type="GO" id="GO:0008654">
    <property type="term" value="P:phospholipid biosynthetic process"/>
    <property type="evidence" value="ECO:0007669"/>
    <property type="project" value="UniProtKB-KW"/>
</dbReference>
<keyword evidence="3" id="KW-1003">Cell membrane</keyword>
<sequence length="123" mass="13474">MKKTRSLGESFLCALAGVVYAFKTQRNIKIHFFAAIIVVLLSFLLKLSISEILAISLTVTMVLVAEMINTAIETVVDMYTTEYHPLAKAAKNVAAGAVLISAVNAVIVGYIVFFKKIIMFLNM</sequence>
<keyword evidence="13" id="KW-0594">Phospholipid biosynthesis</keyword>
<keyword evidence="12 19" id="KW-0472">Membrane</keyword>
<evidence type="ECO:0000256" key="18">
    <source>
        <dbReference type="PIRSR" id="PIRSR600829-4"/>
    </source>
</evidence>
<dbReference type="OrthoDB" id="9789934at2"/>
<keyword evidence="4" id="KW-0444">Lipid biosynthesis</keyword>
<name>A0A0U9HFC9_9FIRM</name>